<proteinExistence type="inferred from homology"/>
<dbReference type="OrthoDB" id="448893at2759"/>
<evidence type="ECO:0000256" key="1">
    <source>
        <dbReference type="ARBA" id="ARBA00022679"/>
    </source>
</evidence>
<dbReference type="PANTHER" id="PTHR45918:SF1">
    <property type="entry name" value="ALPHA-1,3_1,6-MANNOSYLTRANSFERASE ALG2"/>
    <property type="match status" value="1"/>
</dbReference>
<organism evidence="3 4">
    <name type="scientific">Lupinus albus</name>
    <name type="common">White lupine</name>
    <name type="synonym">Lupinus termis</name>
    <dbReference type="NCBI Taxonomy" id="3870"/>
    <lineage>
        <taxon>Eukaryota</taxon>
        <taxon>Viridiplantae</taxon>
        <taxon>Streptophyta</taxon>
        <taxon>Embryophyta</taxon>
        <taxon>Tracheophyta</taxon>
        <taxon>Spermatophyta</taxon>
        <taxon>Magnoliopsida</taxon>
        <taxon>eudicotyledons</taxon>
        <taxon>Gunneridae</taxon>
        <taxon>Pentapetalae</taxon>
        <taxon>rosids</taxon>
        <taxon>fabids</taxon>
        <taxon>Fabales</taxon>
        <taxon>Fabaceae</taxon>
        <taxon>Papilionoideae</taxon>
        <taxon>50 kb inversion clade</taxon>
        <taxon>genistoids sensu lato</taxon>
        <taxon>core genistoids</taxon>
        <taxon>Genisteae</taxon>
        <taxon>Lupinus</taxon>
    </lineage>
</organism>
<protein>
    <recommendedName>
        <fullName evidence="2">Alpha-1,3/1,6-mannosyltransferase ALG2</fullName>
        <ecNumber evidence="2">2.4.1.132</ecNumber>
        <ecNumber evidence="2">2.4.1.257</ecNumber>
    </recommendedName>
    <alternativeName>
        <fullName evidence="2">GDP-Man:Man(1)GlcNAc(2)-PP-Dol alpha-1,3-mannosyltransferase</fullName>
    </alternativeName>
</protein>
<dbReference type="UniPathway" id="UPA00378"/>
<comment type="catalytic activity">
    <reaction evidence="2">
        <text>an alpha-D-Man-(1-&gt;3)-beta-D-Man-(1-&gt;4)-beta-D-GlcNAc-(1-&gt;4)-alpha-D-GlcNAc-diphospho-di-trans,poly-cis-dolichol + GDP-alpha-D-mannose = an alpha-D-Man-(1-&gt;3)-[alpha-D-Man-(1-&gt;6)]-beta-D-Man-(1-&gt;4)-beta-D-GlcNAc-(1-&gt;4)-alpha-D-GlcNAc-diphospho-di-trans,poly-cis-dolichol + GDP + H(+)</text>
        <dbReference type="Rhea" id="RHEA:29519"/>
        <dbReference type="Rhea" id="RHEA-COMP:19513"/>
        <dbReference type="Rhea" id="RHEA-COMP:19515"/>
        <dbReference type="ChEBI" id="CHEBI:15378"/>
        <dbReference type="ChEBI" id="CHEBI:57527"/>
        <dbReference type="ChEBI" id="CHEBI:58189"/>
        <dbReference type="ChEBI" id="CHEBI:132510"/>
        <dbReference type="ChEBI" id="CHEBI:132511"/>
        <dbReference type="EC" id="2.4.1.257"/>
    </reaction>
    <physiologicalReaction direction="left-to-right" evidence="2">
        <dbReference type="Rhea" id="RHEA:29520"/>
    </physiologicalReaction>
</comment>
<comment type="subcellular location">
    <subcellularLocation>
        <location evidence="2">Endoplasmic reticulum membrane</location>
        <topology evidence="2">Single-pass membrane protein</topology>
    </subcellularLocation>
</comment>
<dbReference type="GO" id="GO:0005789">
    <property type="term" value="C:endoplasmic reticulum membrane"/>
    <property type="evidence" value="ECO:0007669"/>
    <property type="project" value="UniProtKB-SubCell"/>
</dbReference>
<dbReference type="GO" id="GO:0004378">
    <property type="term" value="F:GDP-Man:Man(1)GlcNAc(2)-PP-Dol alpha-1,3-mannosyltransferase activity"/>
    <property type="evidence" value="ECO:0007669"/>
    <property type="project" value="UniProtKB-UniRule"/>
</dbReference>
<accession>A0A6A4R7G3</accession>
<keyword evidence="4" id="KW-1185">Reference proteome</keyword>
<evidence type="ECO:0000256" key="2">
    <source>
        <dbReference type="RuleBase" id="RU367136"/>
    </source>
</evidence>
<dbReference type="Proteomes" id="UP000447434">
    <property type="component" value="Chromosome 1"/>
</dbReference>
<comment type="pathway">
    <text evidence="2">Protein modification; protein glycosylation.</text>
</comment>
<comment type="catalytic activity">
    <reaction evidence="2">
        <text>a beta-D-Man-(1-&gt;4)-beta-D-GlcNAc-(1-&gt;4)-alpha-D-GlcNAc-diphospho-di-trans,poly-cis-dolichol + GDP-alpha-D-mannose = an alpha-D-Man-(1-&gt;3)-beta-D-Man-(1-&gt;4)-beta-D-GlcNAc-(1-&gt;4)-alpha-D-GlcNAc-diphospho-di-trans,poly-cis-dolichol + GDP + H(+)</text>
        <dbReference type="Rhea" id="RHEA:29515"/>
        <dbReference type="Rhea" id="RHEA-COMP:19511"/>
        <dbReference type="Rhea" id="RHEA-COMP:19513"/>
        <dbReference type="ChEBI" id="CHEBI:15378"/>
        <dbReference type="ChEBI" id="CHEBI:57527"/>
        <dbReference type="ChEBI" id="CHEBI:58189"/>
        <dbReference type="ChEBI" id="CHEBI:58472"/>
        <dbReference type="ChEBI" id="CHEBI:132510"/>
        <dbReference type="EC" id="2.4.1.132"/>
    </reaction>
    <physiologicalReaction direction="left-to-right" evidence="2">
        <dbReference type="Rhea" id="RHEA:29516"/>
    </physiologicalReaction>
</comment>
<keyword evidence="2" id="KW-0328">Glycosyltransferase</keyword>
<sequence>MNPILWEIPILTLVVSCWNRIGMGSQYCGYLELALEAIFLGVFENDSYSAVVFYCHFPDLLLAQHSTFLWRMYRKPIDFVEEIKTGMADLILVNSNFTASTFANTFKHLNAKGIRPATLYPAVNVDQFNEPSSFNMNFLSINRFERKKNIELVISAFAMLHSPEGVLKHQDITNASLTVAGEHLFVYDFFIVDRYYGDVTFSINCHDKLIDPTQ</sequence>
<dbReference type="EMBL" id="WOCE01000001">
    <property type="protein sequence ID" value="KAE9621603.1"/>
    <property type="molecule type" value="Genomic_DNA"/>
</dbReference>
<gene>
    <name evidence="3" type="ORF">Lalb_Chr01g0016541</name>
</gene>
<dbReference type="AlphaFoldDB" id="A0A6A4R7G3"/>
<dbReference type="EC" id="2.4.1.132" evidence="2"/>
<dbReference type="EC" id="2.4.1.257" evidence="2"/>
<dbReference type="PANTHER" id="PTHR45918">
    <property type="entry name" value="ALPHA-1,3/1,6-MANNOSYLTRANSFERASE ALG2"/>
    <property type="match status" value="1"/>
</dbReference>
<reference evidence="4" key="1">
    <citation type="journal article" date="2020" name="Nat. Commun.">
        <title>Genome sequence of the cluster root forming white lupin.</title>
        <authorList>
            <person name="Hufnagel B."/>
            <person name="Marques A."/>
            <person name="Soriano A."/>
            <person name="Marques L."/>
            <person name="Divol F."/>
            <person name="Doumas P."/>
            <person name="Sallet E."/>
            <person name="Mancinotti D."/>
            <person name="Carrere S."/>
            <person name="Marande W."/>
            <person name="Arribat S."/>
            <person name="Keller J."/>
            <person name="Huneau C."/>
            <person name="Blein T."/>
            <person name="Aime D."/>
            <person name="Laguerre M."/>
            <person name="Taylor J."/>
            <person name="Schubert V."/>
            <person name="Nelson M."/>
            <person name="Geu-Flores F."/>
            <person name="Crespi M."/>
            <person name="Gallardo-Guerrero K."/>
            <person name="Delaux P.-M."/>
            <person name="Salse J."/>
            <person name="Berges H."/>
            <person name="Guyot R."/>
            <person name="Gouzy J."/>
            <person name="Peret B."/>
        </authorList>
    </citation>
    <scope>NUCLEOTIDE SEQUENCE [LARGE SCALE GENOMIC DNA]</scope>
    <source>
        <strain evidence="4">cv. Amiga</strain>
    </source>
</reference>
<keyword evidence="1 2" id="KW-0808">Transferase</keyword>
<dbReference type="InterPro" id="IPR027054">
    <property type="entry name" value="ALG2"/>
</dbReference>
<evidence type="ECO:0000313" key="4">
    <source>
        <dbReference type="Proteomes" id="UP000447434"/>
    </source>
</evidence>
<name>A0A6A4R7G3_LUPAL</name>
<comment type="similarity">
    <text evidence="2">Belongs to the glycosyltransferase group 1 family.</text>
</comment>
<dbReference type="SUPFAM" id="SSF53756">
    <property type="entry name" value="UDP-Glycosyltransferase/glycogen phosphorylase"/>
    <property type="match status" value="1"/>
</dbReference>
<dbReference type="GO" id="GO:0102704">
    <property type="term" value="F:GDP-Man:Man(2)GlcNAc(2)-PP-Dol alpha-1,6-mannosyltransferase activity"/>
    <property type="evidence" value="ECO:0007669"/>
    <property type="project" value="UniProtKB-UniRule"/>
</dbReference>
<comment type="caution">
    <text evidence="3">The sequence shown here is derived from an EMBL/GenBank/DDBJ whole genome shotgun (WGS) entry which is preliminary data.</text>
</comment>
<evidence type="ECO:0000313" key="3">
    <source>
        <dbReference type="EMBL" id="KAE9621603.1"/>
    </source>
</evidence>
<comment type="function">
    <text evidence="2">Mannosylates Man(2)GlcNAc(2)-dolichol diphosphate and Man(1)GlcNAc(2)-dolichol diphosphate to form Man(3)GlcNAc(2)-dolichol diphosphate.</text>
</comment>